<sequence length="103" mass="11215">MDEAPEQAGDIRSLRLLQRLVTVLMLVMIAGFIVLIAFLVTRFPDGRALPALPEAIDLPDGATATAFTQGPDWYAVVTEDDRILVYDRTSAALVQTVEITAGR</sequence>
<dbReference type="RefSeq" id="WP_275569898.1">
    <property type="nucleotide sequence ID" value="NZ_JARGYC010000137.1"/>
</dbReference>
<keyword evidence="3" id="KW-1185">Reference proteome</keyword>
<organism evidence="2 3">
    <name type="scientific">Psychromarinibacter sediminicola</name>
    <dbReference type="NCBI Taxonomy" id="3033385"/>
    <lineage>
        <taxon>Bacteria</taxon>
        <taxon>Pseudomonadati</taxon>
        <taxon>Pseudomonadota</taxon>
        <taxon>Alphaproteobacteria</taxon>
        <taxon>Rhodobacterales</taxon>
        <taxon>Paracoccaceae</taxon>
        <taxon>Psychromarinibacter</taxon>
    </lineage>
</organism>
<dbReference type="AlphaFoldDB" id="A0AAE3TB02"/>
<feature type="transmembrane region" description="Helical" evidence="1">
    <location>
        <begin position="20"/>
        <end position="40"/>
    </location>
</feature>
<keyword evidence="1" id="KW-0472">Membrane</keyword>
<keyword evidence="1" id="KW-1133">Transmembrane helix</keyword>
<protein>
    <submittedName>
        <fullName evidence="2">DUF6476 family protein</fullName>
    </submittedName>
</protein>
<dbReference type="Proteomes" id="UP001220964">
    <property type="component" value="Unassembled WGS sequence"/>
</dbReference>
<reference evidence="2" key="1">
    <citation type="submission" date="2023-03" db="EMBL/GenBank/DDBJ databases">
        <title>Multiphase analysis and comparison of six strains from genera Psychromarinibacter, Lutimaribacter, and Maritimibacter, including a novel species: Psychromarinibacter sediminicola sp. nov.</title>
        <authorList>
            <person name="Wang Y.-H."/>
            <person name="Ye M.-Q."/>
            <person name="Du Z.-J."/>
        </authorList>
    </citation>
    <scope>NUCLEOTIDE SEQUENCE</scope>
    <source>
        <strain evidence="2">C21-152</strain>
    </source>
</reference>
<proteinExistence type="predicted"/>
<dbReference type="InterPro" id="IPR045519">
    <property type="entry name" value="DUF6476"/>
</dbReference>
<dbReference type="Pfam" id="PF20082">
    <property type="entry name" value="DUF6476"/>
    <property type="match status" value="1"/>
</dbReference>
<comment type="caution">
    <text evidence="2">The sequence shown here is derived from an EMBL/GenBank/DDBJ whole genome shotgun (WGS) entry which is preliminary data.</text>
</comment>
<dbReference type="EMBL" id="JARGYC010000137">
    <property type="protein sequence ID" value="MDF0603787.1"/>
    <property type="molecule type" value="Genomic_DNA"/>
</dbReference>
<evidence type="ECO:0000313" key="3">
    <source>
        <dbReference type="Proteomes" id="UP001220964"/>
    </source>
</evidence>
<gene>
    <name evidence="2" type="ORF">P1J78_24025</name>
</gene>
<accession>A0AAE3TB02</accession>
<keyword evidence="1" id="KW-0812">Transmembrane</keyword>
<name>A0AAE3TB02_9RHOB</name>
<evidence type="ECO:0000313" key="2">
    <source>
        <dbReference type="EMBL" id="MDF0603787.1"/>
    </source>
</evidence>
<evidence type="ECO:0000256" key="1">
    <source>
        <dbReference type="SAM" id="Phobius"/>
    </source>
</evidence>